<reference evidence="12 13" key="1">
    <citation type="submission" date="2016-10" db="EMBL/GenBank/DDBJ databases">
        <title>Reductive evolution of mitochondrial metabolism and differential evolution of invasion-related proteins in Cryptosporidium.</title>
        <authorList>
            <person name="Liu S."/>
            <person name="Roellig D.M."/>
            <person name="Guo Y."/>
            <person name="Li N."/>
            <person name="Frace M.A."/>
            <person name="Tang K."/>
            <person name="Zhang L."/>
            <person name="Feng Y."/>
            <person name="Xiao L."/>
        </authorList>
    </citation>
    <scope>NUCLEOTIDE SEQUENCE [LARGE SCALE GENOMIC DNA]</scope>
    <source>
        <strain evidence="12">30847</strain>
    </source>
</reference>
<feature type="domain" description="Rrn7/TAF1B N-terminal cyclin" evidence="11">
    <location>
        <begin position="515"/>
        <end position="585"/>
    </location>
</feature>
<sequence>MEYPCDDSSFICESCGSNRVVADSNTGEYYCEDCGIQQQEIRGLDRDLDDIYFELTGGGDGSRNIVRRASQTTARVTQSELSQSQDTEQVAASQNSQNYSLLSQSDNSRIHQTLIDIWFNNKPSIIKNEDFFIGVQLMIQYILKDLVIKRGVKREILKVTHKIWFEYLSHMCRAKIPIRTFFADLRRSVLKVPFNETFSIKDGTLRSNGEYEKRCEDNSINLQYREYIENNDFLKLVEQRMGFDRLGYIIKLCNNILKNFSNTLITSSSNSTSRKGYKDRRITPNRNYEEWEISARKLQILANYRNIPYTSWKSKHTNSRTDIIESVIDMIYEHDFLELYYWEVIRKDDGGIFGSITHLDDFNQWILGEYCVQSDNLNTESNLSDINIQVGTLNPSIDSVNTPILQYDTISQRNNYGVIVSNSNRNQDCLSPHQLNTSNNESHNRNIGEDHVAFVNDSCYNVSSDNIDIDYQFKRIHKIHRLIQDISDIQLVQIVSSTGLTQYSQNCGLEVEEGESGNYGDNSRDNQNEGSENTMLEYPKLDFSLIITIIWIGLLKCGYPVTSSDIVEWVRTGKIDILKSDSLLPSWLKDAGFKWDNDMNASTNMRSVTQISRIPSSSELDKLLKFFRDIINIKIPSINIPLLIHRILSQCRCFSYSGNSAIQPLVISFWENFYSQKKMQYLLKETQPEIIAASVIIIIARIVWPIFVYHPVPVCQEYNQEDISKYPEALESKVEPFSASIYYEVANSRWLAKIINEKTKSINEKYFYSKQHGIEWSGISAIAWLVESLSHSEFINKEGIKELVNTLLLKGSKTTKNKENIGRPTKSTRGDFYIQTRKNRKNAKKEYGANNWSGTCPIFPSFEFLIGDVFTKLLSLSKYLPSNREVFSSLLFEQKENELSILSDNNLLNSWQYCDREKRSQLLNSWKFVLSSNHSCTETSRILQHLVESISLEQHKDLQDTFSKNHNPMINDPSIMRISNERLDLFLDHLYHHKLNIIQTLFQNPGIFTSIVIPLPQYFHSKQKHTKIESSLPLAYILLLEHLSKITGKPCSSIHSCVVEIEEYLASGLEYKD</sequence>
<keyword evidence="8" id="KW-0804">Transcription</keyword>
<keyword evidence="3" id="KW-0479">Metal-binding</keyword>
<evidence type="ECO:0000259" key="11">
    <source>
        <dbReference type="Pfam" id="PF20644"/>
    </source>
</evidence>
<evidence type="ECO:0000313" key="13">
    <source>
        <dbReference type="Proteomes" id="UP000186804"/>
    </source>
</evidence>
<dbReference type="GeneID" id="92364247"/>
<dbReference type="GO" id="GO:0042790">
    <property type="term" value="P:nucleolar large rRNA transcription by RNA polymerase I"/>
    <property type="evidence" value="ECO:0007669"/>
    <property type="project" value="TreeGrafter"/>
</dbReference>
<evidence type="ECO:0000256" key="7">
    <source>
        <dbReference type="ARBA" id="ARBA00023125"/>
    </source>
</evidence>
<dbReference type="VEuPathDB" id="CryptoDB:cand_000620"/>
<dbReference type="PANTHER" id="PTHR31576:SF2">
    <property type="entry name" value="TATA BOX-BINDING PROTEIN-ASSOCIATED FACTOR RNA POLYMERASE I SUBUNIT B"/>
    <property type="match status" value="1"/>
</dbReference>
<evidence type="ECO:0000256" key="8">
    <source>
        <dbReference type="ARBA" id="ARBA00023163"/>
    </source>
</evidence>
<dbReference type="OrthoDB" id="340175at2759"/>
<keyword evidence="7" id="KW-0238">DNA-binding</keyword>
<dbReference type="GO" id="GO:0070860">
    <property type="term" value="C:RNA polymerase I core factor complex"/>
    <property type="evidence" value="ECO:0007669"/>
    <property type="project" value="InterPro"/>
</dbReference>
<keyword evidence="9" id="KW-0539">Nucleus</keyword>
<dbReference type="InterPro" id="IPR033599">
    <property type="entry name" value="TAF1B/Rrn7"/>
</dbReference>
<organism evidence="12 13">
    <name type="scientific">Cryptosporidium andersoni</name>
    <dbReference type="NCBI Taxonomy" id="117008"/>
    <lineage>
        <taxon>Eukaryota</taxon>
        <taxon>Sar</taxon>
        <taxon>Alveolata</taxon>
        <taxon>Apicomplexa</taxon>
        <taxon>Conoidasida</taxon>
        <taxon>Coccidia</taxon>
        <taxon>Eucoccidiorida</taxon>
        <taxon>Eimeriorina</taxon>
        <taxon>Cryptosporidiidae</taxon>
        <taxon>Cryptosporidium</taxon>
    </lineage>
</organism>
<dbReference type="EMBL" id="LRBS01000057">
    <property type="protein sequence ID" value="OII76541.1"/>
    <property type="molecule type" value="Genomic_DNA"/>
</dbReference>
<dbReference type="Pfam" id="PF20644">
    <property type="entry name" value="Rrn7_cyclin_N"/>
    <property type="match status" value="1"/>
</dbReference>
<keyword evidence="6" id="KW-0805">Transcription regulation</keyword>
<gene>
    <name evidence="12" type="ORF">cand_000620</name>
</gene>
<dbReference type="GO" id="GO:0001164">
    <property type="term" value="F:RNA polymerase I core promoter sequence-specific DNA binding"/>
    <property type="evidence" value="ECO:0007669"/>
    <property type="project" value="InterPro"/>
</dbReference>
<keyword evidence="13" id="KW-1185">Reference proteome</keyword>
<keyword evidence="5" id="KW-0862">Zinc</keyword>
<feature type="region of interest" description="Disordered" evidence="10">
    <location>
        <begin position="512"/>
        <end position="532"/>
    </location>
</feature>
<dbReference type="AlphaFoldDB" id="A0A1J4MUJ4"/>
<comment type="caution">
    <text evidence="12">The sequence shown here is derived from an EMBL/GenBank/DDBJ whole genome shotgun (WGS) entry which is preliminary data.</text>
</comment>
<name>A0A1J4MUJ4_9CRYT</name>
<dbReference type="InterPro" id="IPR048540">
    <property type="entry name" value="Rrn7_cyclin_N"/>
</dbReference>
<proteinExistence type="inferred from homology"/>
<evidence type="ECO:0000313" key="12">
    <source>
        <dbReference type="EMBL" id="OII76541.1"/>
    </source>
</evidence>
<evidence type="ECO:0000256" key="2">
    <source>
        <dbReference type="ARBA" id="ARBA00006899"/>
    </source>
</evidence>
<dbReference type="Proteomes" id="UP000186804">
    <property type="component" value="Unassembled WGS sequence"/>
</dbReference>
<evidence type="ECO:0000256" key="5">
    <source>
        <dbReference type="ARBA" id="ARBA00022833"/>
    </source>
</evidence>
<evidence type="ECO:0000256" key="6">
    <source>
        <dbReference type="ARBA" id="ARBA00023015"/>
    </source>
</evidence>
<comment type="subcellular location">
    <subcellularLocation>
        <location evidence="1">Nucleus</location>
        <location evidence="1">Nucleolus</location>
    </subcellularLocation>
</comment>
<evidence type="ECO:0000256" key="3">
    <source>
        <dbReference type="ARBA" id="ARBA00022723"/>
    </source>
</evidence>
<comment type="similarity">
    <text evidence="2">Belongs to the RRN7/TAF1B family.</text>
</comment>
<dbReference type="RefSeq" id="XP_067068387.1">
    <property type="nucleotide sequence ID" value="XM_067210312.1"/>
</dbReference>
<evidence type="ECO:0000256" key="10">
    <source>
        <dbReference type="SAM" id="MobiDB-lite"/>
    </source>
</evidence>
<dbReference type="PANTHER" id="PTHR31576">
    <property type="entry name" value="TATA BOX-BINDING PROTEIN-ASSOCIATED FACTOR RNA POLYMERASE I SUBUNIT B"/>
    <property type="match status" value="1"/>
</dbReference>
<accession>A0A1J4MUJ4</accession>
<evidence type="ECO:0000256" key="4">
    <source>
        <dbReference type="ARBA" id="ARBA00022771"/>
    </source>
</evidence>
<dbReference type="SUPFAM" id="SSF57783">
    <property type="entry name" value="Zinc beta-ribbon"/>
    <property type="match status" value="1"/>
</dbReference>
<dbReference type="GO" id="GO:0008270">
    <property type="term" value="F:zinc ion binding"/>
    <property type="evidence" value="ECO:0007669"/>
    <property type="project" value="UniProtKB-KW"/>
</dbReference>
<evidence type="ECO:0000256" key="1">
    <source>
        <dbReference type="ARBA" id="ARBA00004604"/>
    </source>
</evidence>
<evidence type="ECO:0000256" key="9">
    <source>
        <dbReference type="ARBA" id="ARBA00023242"/>
    </source>
</evidence>
<protein>
    <recommendedName>
        <fullName evidence="11">Rrn7/TAF1B N-terminal cyclin domain-containing protein</fullName>
    </recommendedName>
</protein>
<keyword evidence="4" id="KW-0863">Zinc-finger</keyword>